<dbReference type="Proteomes" id="UP000236161">
    <property type="component" value="Unassembled WGS sequence"/>
</dbReference>
<keyword evidence="2" id="KW-1185">Reference proteome</keyword>
<gene>
    <name evidence="1" type="ORF">AXF42_Ash014456</name>
</gene>
<evidence type="ECO:0000313" key="2">
    <source>
        <dbReference type="Proteomes" id="UP000236161"/>
    </source>
</evidence>
<dbReference type="EMBL" id="KZ453102">
    <property type="protein sequence ID" value="PKA47679.1"/>
    <property type="molecule type" value="Genomic_DNA"/>
</dbReference>
<proteinExistence type="predicted"/>
<sequence length="102" mass="12270">MHEEDSYRIEVESQVEKIIIEMSHKEEQILDSIDATKSSYCIDNTIDHIEIIIGHDRSEVNRFDLAKHNYTYHRSNKNSTPIDLYRQMTHETEWLMQRGDRF</sequence>
<accession>A0A2H9ZWJ1</accession>
<evidence type="ECO:0000313" key="1">
    <source>
        <dbReference type="EMBL" id="PKA47679.1"/>
    </source>
</evidence>
<organism evidence="1 2">
    <name type="scientific">Apostasia shenzhenica</name>
    <dbReference type="NCBI Taxonomy" id="1088818"/>
    <lineage>
        <taxon>Eukaryota</taxon>
        <taxon>Viridiplantae</taxon>
        <taxon>Streptophyta</taxon>
        <taxon>Embryophyta</taxon>
        <taxon>Tracheophyta</taxon>
        <taxon>Spermatophyta</taxon>
        <taxon>Magnoliopsida</taxon>
        <taxon>Liliopsida</taxon>
        <taxon>Asparagales</taxon>
        <taxon>Orchidaceae</taxon>
        <taxon>Apostasioideae</taxon>
        <taxon>Apostasia</taxon>
    </lineage>
</organism>
<dbReference type="AlphaFoldDB" id="A0A2H9ZWJ1"/>
<protein>
    <submittedName>
        <fullName evidence="1">Uncharacterized protein</fullName>
    </submittedName>
</protein>
<reference evidence="1 2" key="1">
    <citation type="journal article" date="2017" name="Nature">
        <title>The Apostasia genome and the evolution of orchids.</title>
        <authorList>
            <person name="Zhang G.Q."/>
            <person name="Liu K.W."/>
            <person name="Li Z."/>
            <person name="Lohaus R."/>
            <person name="Hsiao Y.Y."/>
            <person name="Niu S.C."/>
            <person name="Wang J.Y."/>
            <person name="Lin Y.C."/>
            <person name="Xu Q."/>
            <person name="Chen L.J."/>
            <person name="Yoshida K."/>
            <person name="Fujiwara S."/>
            <person name="Wang Z.W."/>
            <person name="Zhang Y.Q."/>
            <person name="Mitsuda N."/>
            <person name="Wang M."/>
            <person name="Liu G.H."/>
            <person name="Pecoraro L."/>
            <person name="Huang H.X."/>
            <person name="Xiao X.J."/>
            <person name="Lin M."/>
            <person name="Wu X.Y."/>
            <person name="Wu W.L."/>
            <person name="Chen Y.Y."/>
            <person name="Chang S.B."/>
            <person name="Sakamoto S."/>
            <person name="Ohme-Takagi M."/>
            <person name="Yagi M."/>
            <person name="Zeng S.J."/>
            <person name="Shen C.Y."/>
            <person name="Yeh C.M."/>
            <person name="Luo Y.B."/>
            <person name="Tsai W.C."/>
            <person name="Van de Peer Y."/>
            <person name="Liu Z.J."/>
        </authorList>
    </citation>
    <scope>NUCLEOTIDE SEQUENCE [LARGE SCALE GENOMIC DNA]</scope>
    <source>
        <strain evidence="2">cv. Shenzhen</strain>
        <tissue evidence="1">Stem</tissue>
    </source>
</reference>
<name>A0A2H9ZWJ1_9ASPA</name>